<evidence type="ECO:0000256" key="6">
    <source>
        <dbReference type="SAM" id="Phobius"/>
    </source>
</evidence>
<gene>
    <name evidence="10" type="ORF">FNF27_04609</name>
    <name evidence="8" type="ORF">FNF28_05083</name>
    <name evidence="7" type="ORF">FNF29_02804</name>
    <name evidence="9" type="ORF">FNF31_02912</name>
</gene>
<evidence type="ECO:0000313" key="11">
    <source>
        <dbReference type="Proteomes" id="UP000322899"/>
    </source>
</evidence>
<name>A0A5A8CLB8_CAFRO</name>
<dbReference type="OrthoDB" id="192162at2759"/>
<sequence length="88" mass="9805">MAGLDDDDKRRRTCPLYTTLMAVFLLVAGTVLLGIGIPELAQGTDRSISMVVLGSLCFIPGSYASWILLGACQRWRNYRYDQLPSYDD</sequence>
<evidence type="ECO:0000256" key="4">
    <source>
        <dbReference type="ARBA" id="ARBA00022989"/>
    </source>
</evidence>
<evidence type="ECO:0000313" key="8">
    <source>
        <dbReference type="EMBL" id="KAA0161335.1"/>
    </source>
</evidence>
<evidence type="ECO:0000313" key="7">
    <source>
        <dbReference type="EMBL" id="KAA0153815.1"/>
    </source>
</evidence>
<protein>
    <recommendedName>
        <fullName evidence="15">Transmembrane protein 230</fullName>
    </recommendedName>
</protein>
<dbReference type="Proteomes" id="UP000323011">
    <property type="component" value="Unassembled WGS sequence"/>
</dbReference>
<dbReference type="OMA" id="RRTCPLY"/>
<keyword evidence="5 6" id="KW-0472">Membrane</keyword>
<evidence type="ECO:0000256" key="3">
    <source>
        <dbReference type="ARBA" id="ARBA00022692"/>
    </source>
</evidence>
<dbReference type="Pfam" id="PF05915">
    <property type="entry name" value="TMEM_230_134"/>
    <property type="match status" value="1"/>
</dbReference>
<evidence type="ECO:0000313" key="12">
    <source>
        <dbReference type="Proteomes" id="UP000323011"/>
    </source>
</evidence>
<evidence type="ECO:0000313" key="9">
    <source>
        <dbReference type="EMBL" id="KAA0163089.1"/>
    </source>
</evidence>
<dbReference type="InterPro" id="IPR008590">
    <property type="entry name" value="TMEM_230/134"/>
</dbReference>
<evidence type="ECO:0000313" key="14">
    <source>
        <dbReference type="Proteomes" id="UP000325113"/>
    </source>
</evidence>
<evidence type="ECO:0000256" key="2">
    <source>
        <dbReference type="ARBA" id="ARBA00007743"/>
    </source>
</evidence>
<dbReference type="Proteomes" id="UP000324907">
    <property type="component" value="Unassembled WGS sequence"/>
</dbReference>
<keyword evidence="3 6" id="KW-0812">Transmembrane</keyword>
<reference evidence="11 12" key="1">
    <citation type="submission" date="2019-07" db="EMBL/GenBank/DDBJ databases">
        <title>Genomes of Cafeteria roenbergensis.</title>
        <authorList>
            <person name="Fischer M.G."/>
            <person name="Hackl T."/>
            <person name="Roman M."/>
        </authorList>
    </citation>
    <scope>NUCLEOTIDE SEQUENCE [LARGE SCALE GENOMIC DNA]</scope>
    <source>
        <strain evidence="7 12">BVI</strain>
        <strain evidence="9 14">Cflag</strain>
        <strain evidence="10 11">E4-10P</strain>
        <strain evidence="8 13">RCC970-E3</strain>
    </source>
</reference>
<dbReference type="EMBL" id="VLTO01000028">
    <property type="protein sequence ID" value="KAA0173852.1"/>
    <property type="molecule type" value="Genomic_DNA"/>
</dbReference>
<evidence type="ECO:0000256" key="1">
    <source>
        <dbReference type="ARBA" id="ARBA00004141"/>
    </source>
</evidence>
<organism evidence="7 12">
    <name type="scientific">Cafeteria roenbergensis</name>
    <name type="common">Marine flagellate</name>
    <dbReference type="NCBI Taxonomy" id="33653"/>
    <lineage>
        <taxon>Eukaryota</taxon>
        <taxon>Sar</taxon>
        <taxon>Stramenopiles</taxon>
        <taxon>Bigyra</taxon>
        <taxon>Opalozoa</taxon>
        <taxon>Bicosoecida</taxon>
        <taxon>Cafeteriaceae</taxon>
        <taxon>Cafeteria</taxon>
    </lineage>
</organism>
<accession>A0A5A8CLB8</accession>
<dbReference type="AlphaFoldDB" id="A0A5A8CLB8"/>
<dbReference type="EMBL" id="VLTM01000023">
    <property type="protein sequence ID" value="KAA0163089.1"/>
    <property type="molecule type" value="Genomic_DNA"/>
</dbReference>
<evidence type="ECO:0008006" key="15">
    <source>
        <dbReference type="Google" id="ProtNLM"/>
    </source>
</evidence>
<dbReference type="EMBL" id="VLTL01000096">
    <property type="protein sequence ID" value="KAA0161335.1"/>
    <property type="molecule type" value="Genomic_DNA"/>
</dbReference>
<feature type="transmembrane region" description="Helical" evidence="6">
    <location>
        <begin position="16"/>
        <end position="36"/>
    </location>
</feature>
<evidence type="ECO:0000313" key="13">
    <source>
        <dbReference type="Proteomes" id="UP000324907"/>
    </source>
</evidence>
<keyword evidence="4 6" id="KW-1133">Transmembrane helix</keyword>
<evidence type="ECO:0000256" key="5">
    <source>
        <dbReference type="ARBA" id="ARBA00023136"/>
    </source>
</evidence>
<comment type="similarity">
    <text evidence="2">Belongs to the TMEM134/TMEM230 family.</text>
</comment>
<dbReference type="GO" id="GO:0016020">
    <property type="term" value="C:membrane"/>
    <property type="evidence" value="ECO:0007669"/>
    <property type="project" value="UniProtKB-SubCell"/>
</dbReference>
<dbReference type="EMBL" id="VLTN01000014">
    <property type="protein sequence ID" value="KAA0153815.1"/>
    <property type="molecule type" value="Genomic_DNA"/>
</dbReference>
<dbReference type="Proteomes" id="UP000322899">
    <property type="component" value="Unassembled WGS sequence"/>
</dbReference>
<proteinExistence type="inferred from homology"/>
<comment type="caution">
    <text evidence="7">The sequence shown here is derived from an EMBL/GenBank/DDBJ whole genome shotgun (WGS) entry which is preliminary data.</text>
</comment>
<keyword evidence="12" id="KW-1185">Reference proteome</keyword>
<feature type="transmembrane region" description="Helical" evidence="6">
    <location>
        <begin position="48"/>
        <end position="69"/>
    </location>
</feature>
<evidence type="ECO:0000313" key="10">
    <source>
        <dbReference type="EMBL" id="KAA0173852.1"/>
    </source>
</evidence>
<comment type="subcellular location">
    <subcellularLocation>
        <location evidence="1">Membrane</location>
        <topology evidence="1">Multi-pass membrane protein</topology>
    </subcellularLocation>
</comment>
<dbReference type="Proteomes" id="UP000325113">
    <property type="component" value="Unassembled WGS sequence"/>
</dbReference>